<keyword evidence="3" id="KW-1185">Reference proteome</keyword>
<dbReference type="AlphaFoldDB" id="A0A1H3YGQ7"/>
<evidence type="ECO:0000313" key="3">
    <source>
        <dbReference type="Proteomes" id="UP000199409"/>
    </source>
</evidence>
<dbReference type="STRING" id="37625.SAMN05660420_01218"/>
<sequence length="221" mass="25323">MKIGDRLLLKFVPFPASWIMRLLNFSIKKDIIGAERLYNVWERGEQAIIPAWHDQLLLMIFGYPGKHAKLLISASKDGELLARTMKYFDHDTVRGSSSRGGRAAFKKMLDLCQEKVDLALTPDGPKGPRHELKDGVVQLARMSGRPVIPMAFVCSRGHRFKSWDRFMFPYPFSRAVYSYGDTLYFDKEEGLDGFRERLVKAMQENQQQAEARLESYGLSAI</sequence>
<dbReference type="RefSeq" id="WP_092345768.1">
    <property type="nucleotide sequence ID" value="NZ_FNQN01000003.1"/>
</dbReference>
<accession>A0A1H3YGQ7</accession>
<reference evidence="2 3" key="1">
    <citation type="submission" date="2016-10" db="EMBL/GenBank/DDBJ databases">
        <authorList>
            <person name="de Groot N.N."/>
        </authorList>
    </citation>
    <scope>NUCLEOTIDE SEQUENCE [LARGE SCALE GENOMIC DNA]</scope>
    <source>
        <strain evidence="2 3">DSM 7343</strain>
    </source>
</reference>
<gene>
    <name evidence="2" type="ORF">SAMN05660420_01218</name>
</gene>
<dbReference type="EMBL" id="FNQN01000003">
    <property type="protein sequence ID" value="SEA10301.1"/>
    <property type="molecule type" value="Genomic_DNA"/>
</dbReference>
<dbReference type="OrthoDB" id="9810508at2"/>
<protein>
    <recommendedName>
        <fullName evidence="1">DUF374 domain-containing protein</fullName>
    </recommendedName>
</protein>
<name>A0A1H3YGQ7_9BACT</name>
<dbReference type="Proteomes" id="UP000199409">
    <property type="component" value="Unassembled WGS sequence"/>
</dbReference>
<proteinExistence type="predicted"/>
<organism evidence="2 3">
    <name type="scientific">Desulfuromusa kysingii</name>
    <dbReference type="NCBI Taxonomy" id="37625"/>
    <lineage>
        <taxon>Bacteria</taxon>
        <taxon>Pseudomonadati</taxon>
        <taxon>Thermodesulfobacteriota</taxon>
        <taxon>Desulfuromonadia</taxon>
        <taxon>Desulfuromonadales</taxon>
        <taxon>Geopsychrobacteraceae</taxon>
        <taxon>Desulfuromusa</taxon>
    </lineage>
</organism>
<dbReference type="InterPro" id="IPR007172">
    <property type="entry name" value="DUF374"/>
</dbReference>
<feature type="domain" description="DUF374" evidence="1">
    <location>
        <begin position="63"/>
        <end position="129"/>
    </location>
</feature>
<dbReference type="CDD" id="cd07983">
    <property type="entry name" value="LPLAT_DUF374-like"/>
    <property type="match status" value="1"/>
</dbReference>
<evidence type="ECO:0000259" key="1">
    <source>
        <dbReference type="Pfam" id="PF04028"/>
    </source>
</evidence>
<dbReference type="Pfam" id="PF04028">
    <property type="entry name" value="DUF374"/>
    <property type="match status" value="1"/>
</dbReference>
<evidence type="ECO:0000313" key="2">
    <source>
        <dbReference type="EMBL" id="SEA10301.1"/>
    </source>
</evidence>